<dbReference type="FunFam" id="3.30.70.270:FF:000001">
    <property type="entry name" value="Diguanylate cyclase domain protein"/>
    <property type="match status" value="1"/>
</dbReference>
<feature type="compositionally biased region" description="Basic and acidic residues" evidence="4">
    <location>
        <begin position="17"/>
        <end position="26"/>
    </location>
</feature>
<feature type="compositionally biased region" description="Basic residues" evidence="4">
    <location>
        <begin position="1"/>
        <end position="12"/>
    </location>
</feature>
<feature type="transmembrane region" description="Helical" evidence="5">
    <location>
        <begin position="128"/>
        <end position="145"/>
    </location>
</feature>
<feature type="transmembrane region" description="Helical" evidence="5">
    <location>
        <begin position="224"/>
        <end position="243"/>
    </location>
</feature>
<evidence type="ECO:0000259" key="6">
    <source>
        <dbReference type="PROSITE" id="PS50887"/>
    </source>
</evidence>
<dbReference type="NCBIfam" id="TIGR00254">
    <property type="entry name" value="GGDEF"/>
    <property type="match status" value="1"/>
</dbReference>
<feature type="domain" description="GGDEF" evidence="6">
    <location>
        <begin position="285"/>
        <end position="418"/>
    </location>
</feature>
<feature type="transmembrane region" description="Helical" evidence="5">
    <location>
        <begin position="185"/>
        <end position="204"/>
    </location>
</feature>
<organism evidence="7 8">
    <name type="scientific">Dyella solisilvae</name>
    <dbReference type="NCBI Taxonomy" id="1920168"/>
    <lineage>
        <taxon>Bacteria</taxon>
        <taxon>Pseudomonadati</taxon>
        <taxon>Pseudomonadota</taxon>
        <taxon>Gammaproteobacteria</taxon>
        <taxon>Lysobacterales</taxon>
        <taxon>Rhodanobacteraceae</taxon>
        <taxon>Dyella</taxon>
    </lineage>
</organism>
<dbReference type="GO" id="GO:0052621">
    <property type="term" value="F:diguanylate cyclase activity"/>
    <property type="evidence" value="ECO:0007669"/>
    <property type="project" value="UniProtKB-EC"/>
</dbReference>
<dbReference type="AlphaFoldDB" id="A0A370K5P2"/>
<dbReference type="InterPro" id="IPR029787">
    <property type="entry name" value="Nucleotide_cyclase"/>
</dbReference>
<dbReference type="CDD" id="cd01949">
    <property type="entry name" value="GGDEF"/>
    <property type="match status" value="1"/>
</dbReference>
<reference evidence="7 8" key="1">
    <citation type="submission" date="2018-07" db="EMBL/GenBank/DDBJ databases">
        <title>Dyella solisilvae sp. nov., isolated from the pine and broad-leaved mixed forest soil.</title>
        <authorList>
            <person name="Gao Z."/>
            <person name="Qiu L."/>
        </authorList>
    </citation>
    <scope>NUCLEOTIDE SEQUENCE [LARGE SCALE GENOMIC DNA]</scope>
    <source>
        <strain evidence="7 8">DHG54</strain>
    </source>
</reference>
<evidence type="ECO:0000313" key="8">
    <source>
        <dbReference type="Proteomes" id="UP000254711"/>
    </source>
</evidence>
<dbReference type="InterPro" id="IPR050469">
    <property type="entry name" value="Diguanylate_Cyclase"/>
</dbReference>
<keyword evidence="5" id="KW-0472">Membrane</keyword>
<name>A0A370K5P2_9GAMM</name>
<sequence length="431" mass="47366">MLGDRRTRRRATSHGQGQERPRRPGDRPAQGSAMHLDIPTLTLVSLLMGISASIGFTSLMTVLHTQRVLRIWVTSIWISTVAIILIGLRNRIPDGLSIVLGNSLLVVANMLTLKGVAAHLELPLRWRWPSTFVLAYAAAFAWYVYVTPNLAIRLLMGSLQAMAFYLTYAYLLLRHGGPDIRTSCRIAGIVMLCNGLFYLARAFIPVDPGSGQNIMLAGTPVAATYVIGILAGLASYFALLQLITERLMVDLRHAARTDGLTGLLNRSAIVAEGRASLARCQQRGLPFALLVFDLDHFKRINDRWGHDAGDAVLQHVTAILREVTRWPDHFAGRYGGEEFVLGLPGADLAQGLEIAERLRHTLAHSHARIDQQSIPVTASIGVSTAQPGLRFEQLVRRADEAMYRTKFDGRNGVSLAEELSLRHATAGDSRC</sequence>
<feature type="region of interest" description="Disordered" evidence="4">
    <location>
        <begin position="1"/>
        <end position="32"/>
    </location>
</feature>
<dbReference type="SMART" id="SM00267">
    <property type="entry name" value="GGDEF"/>
    <property type="match status" value="1"/>
</dbReference>
<feature type="transmembrane region" description="Helical" evidence="5">
    <location>
        <begin position="95"/>
        <end position="116"/>
    </location>
</feature>
<comment type="caution">
    <text evidence="7">The sequence shown here is derived from an EMBL/GenBank/DDBJ whole genome shotgun (WGS) entry which is preliminary data.</text>
</comment>
<dbReference type="EMBL" id="QQSY01000004">
    <property type="protein sequence ID" value="RDI97767.1"/>
    <property type="molecule type" value="Genomic_DNA"/>
</dbReference>
<dbReference type="Pfam" id="PF00990">
    <property type="entry name" value="GGDEF"/>
    <property type="match status" value="1"/>
</dbReference>
<keyword evidence="5" id="KW-0812">Transmembrane</keyword>
<comment type="catalytic activity">
    <reaction evidence="3">
        <text>2 GTP = 3',3'-c-di-GMP + 2 diphosphate</text>
        <dbReference type="Rhea" id="RHEA:24898"/>
        <dbReference type="ChEBI" id="CHEBI:33019"/>
        <dbReference type="ChEBI" id="CHEBI:37565"/>
        <dbReference type="ChEBI" id="CHEBI:58805"/>
        <dbReference type="EC" id="2.7.7.65"/>
    </reaction>
</comment>
<dbReference type="PANTHER" id="PTHR45138:SF9">
    <property type="entry name" value="DIGUANYLATE CYCLASE DGCM-RELATED"/>
    <property type="match status" value="1"/>
</dbReference>
<evidence type="ECO:0000313" key="7">
    <source>
        <dbReference type="EMBL" id="RDI97767.1"/>
    </source>
</evidence>
<comment type="cofactor">
    <cofactor evidence="1">
        <name>Mg(2+)</name>
        <dbReference type="ChEBI" id="CHEBI:18420"/>
    </cofactor>
</comment>
<dbReference type="Proteomes" id="UP000254711">
    <property type="component" value="Unassembled WGS sequence"/>
</dbReference>
<feature type="transmembrane region" description="Helical" evidence="5">
    <location>
        <begin position="41"/>
        <end position="62"/>
    </location>
</feature>
<evidence type="ECO:0000256" key="2">
    <source>
        <dbReference type="ARBA" id="ARBA00012528"/>
    </source>
</evidence>
<dbReference type="InterPro" id="IPR000160">
    <property type="entry name" value="GGDEF_dom"/>
</dbReference>
<dbReference type="InterPro" id="IPR043128">
    <property type="entry name" value="Rev_trsase/Diguanyl_cyclase"/>
</dbReference>
<protein>
    <recommendedName>
        <fullName evidence="2">diguanylate cyclase</fullName>
        <ecNumber evidence="2">2.7.7.65</ecNumber>
    </recommendedName>
</protein>
<keyword evidence="5" id="KW-1133">Transmembrane helix</keyword>
<evidence type="ECO:0000256" key="1">
    <source>
        <dbReference type="ARBA" id="ARBA00001946"/>
    </source>
</evidence>
<feature type="transmembrane region" description="Helical" evidence="5">
    <location>
        <begin position="151"/>
        <end position="173"/>
    </location>
</feature>
<accession>A0A370K5P2</accession>
<proteinExistence type="predicted"/>
<keyword evidence="8" id="KW-1185">Reference proteome</keyword>
<evidence type="ECO:0000256" key="3">
    <source>
        <dbReference type="ARBA" id="ARBA00034247"/>
    </source>
</evidence>
<dbReference type="PANTHER" id="PTHR45138">
    <property type="entry name" value="REGULATORY COMPONENTS OF SENSORY TRANSDUCTION SYSTEM"/>
    <property type="match status" value="1"/>
</dbReference>
<evidence type="ECO:0000256" key="4">
    <source>
        <dbReference type="SAM" id="MobiDB-lite"/>
    </source>
</evidence>
<dbReference type="SUPFAM" id="SSF55073">
    <property type="entry name" value="Nucleotide cyclase"/>
    <property type="match status" value="1"/>
</dbReference>
<dbReference type="PROSITE" id="PS50887">
    <property type="entry name" value="GGDEF"/>
    <property type="match status" value="1"/>
</dbReference>
<gene>
    <name evidence="7" type="ORF">DVT68_15960</name>
</gene>
<feature type="transmembrane region" description="Helical" evidence="5">
    <location>
        <begin position="69"/>
        <end position="89"/>
    </location>
</feature>
<evidence type="ECO:0000256" key="5">
    <source>
        <dbReference type="SAM" id="Phobius"/>
    </source>
</evidence>
<dbReference type="EC" id="2.7.7.65" evidence="2"/>
<dbReference type="Gene3D" id="3.30.70.270">
    <property type="match status" value="1"/>
</dbReference>